<dbReference type="CDD" id="cd01821">
    <property type="entry name" value="Rhamnogalacturan_acetylesterase_like"/>
    <property type="match status" value="2"/>
</dbReference>
<dbReference type="InterPro" id="IPR037459">
    <property type="entry name" value="RhgT-like"/>
</dbReference>
<name>A0ABS3CGU6_9BACT</name>
<evidence type="ECO:0000256" key="2">
    <source>
        <dbReference type="ARBA" id="ARBA00022801"/>
    </source>
</evidence>
<sequence>MNPLLKTNFKSLSILIVIFSLLLLAFHGKQESNPKTLYLIGDSTVRNGGEGNLQRGWGNFLQEFFDSTKLTVSNQAMAGRSTRTFIKEGRWEKVLSTLQAGDYVIMQFGHNEGSVPDTTRAGYRGVLRGMGDETKELSWPDGTKETVHTYGWYLEKFIQDTKVKGATPIVASMIPRNKFQDGEVERANQDFGKWAREAARRHGVPFIDLNSIVADQYDEWGPDVVKGLFEKDHTHTNEAGARINAWSVTEGIRALENTDLKDYLKKDKPTLFLIGDSTVKNGQGDGAGGLWGWGDFIAPFFDLDRIKVQNHALGGTSSRTFQAYGLWEKVLDKMEPGDYLIMQFGHNDSSPLADTLRARGTIKSAGLEAEIIYNPITKKQETVYSYGQYLRQMILAAKAKGVTPIVCSLIPRNNWVEGKVTRADSDYGLWAKQVALDTYTAFIDLNQLVANYYDSLGESYVKDHFFNDKDHTHTIQEGAELNAEIVARAIADLEEIELKEYLKK</sequence>
<evidence type="ECO:0000259" key="3">
    <source>
        <dbReference type="Pfam" id="PF13472"/>
    </source>
</evidence>
<comment type="caution">
    <text evidence="4">The sequence shown here is derived from an EMBL/GenBank/DDBJ whole genome shotgun (WGS) entry which is preliminary data.</text>
</comment>
<dbReference type="Pfam" id="PF13472">
    <property type="entry name" value="Lipase_GDSL_2"/>
    <property type="match status" value="2"/>
</dbReference>
<dbReference type="SUPFAM" id="SSF52266">
    <property type="entry name" value="SGNH hydrolase"/>
    <property type="match status" value="2"/>
</dbReference>
<feature type="domain" description="SGNH hydrolase-type esterase" evidence="3">
    <location>
        <begin position="39"/>
        <end position="243"/>
    </location>
</feature>
<feature type="domain" description="SGNH hydrolase-type esterase" evidence="3">
    <location>
        <begin position="273"/>
        <end position="462"/>
    </location>
</feature>
<proteinExistence type="inferred from homology"/>
<accession>A0ABS3CGU6</accession>
<dbReference type="Gene3D" id="3.40.50.1110">
    <property type="entry name" value="SGNH hydrolase"/>
    <property type="match status" value="2"/>
</dbReference>
<keyword evidence="5" id="KW-1185">Reference proteome</keyword>
<reference evidence="4 5" key="1">
    <citation type="submission" date="2021-03" db="EMBL/GenBank/DDBJ databases">
        <title>novel species isolated from a fishpond in China.</title>
        <authorList>
            <person name="Lu H."/>
            <person name="Cai Z."/>
        </authorList>
    </citation>
    <scope>NUCLEOTIDE SEQUENCE [LARGE SCALE GENOMIC DNA]</scope>
    <source>
        <strain evidence="4 5">YJ13C</strain>
    </source>
</reference>
<comment type="similarity">
    <text evidence="1">Belongs to the 'GDSL' lipolytic enzyme family.</text>
</comment>
<dbReference type="PANTHER" id="PTHR43695:SF1">
    <property type="entry name" value="RHAMNOGALACTURONAN ACETYLESTERASE"/>
    <property type="match status" value="1"/>
</dbReference>
<dbReference type="InterPro" id="IPR013830">
    <property type="entry name" value="SGNH_hydro"/>
</dbReference>
<dbReference type="PANTHER" id="PTHR43695">
    <property type="entry name" value="PUTATIVE (AFU_ORTHOLOGUE AFUA_2G17250)-RELATED"/>
    <property type="match status" value="1"/>
</dbReference>
<evidence type="ECO:0000313" key="5">
    <source>
        <dbReference type="Proteomes" id="UP000664480"/>
    </source>
</evidence>
<gene>
    <name evidence="4" type="ORF">J0A69_12800</name>
</gene>
<dbReference type="InterPro" id="IPR036514">
    <property type="entry name" value="SGNH_hydro_sf"/>
</dbReference>
<evidence type="ECO:0000313" key="4">
    <source>
        <dbReference type="EMBL" id="MBN7816320.1"/>
    </source>
</evidence>
<keyword evidence="2" id="KW-0378">Hydrolase</keyword>
<dbReference type="Proteomes" id="UP000664480">
    <property type="component" value="Unassembled WGS sequence"/>
</dbReference>
<dbReference type="EMBL" id="JAFKCU010000003">
    <property type="protein sequence ID" value="MBN7816320.1"/>
    <property type="molecule type" value="Genomic_DNA"/>
</dbReference>
<protein>
    <submittedName>
        <fullName evidence="4">Rhamnogalacturonan acetylesterase</fullName>
    </submittedName>
</protein>
<evidence type="ECO:0000256" key="1">
    <source>
        <dbReference type="ARBA" id="ARBA00008668"/>
    </source>
</evidence>
<organism evidence="4 5">
    <name type="scientific">Algoriphagus pacificus</name>
    <dbReference type="NCBI Taxonomy" id="2811234"/>
    <lineage>
        <taxon>Bacteria</taxon>
        <taxon>Pseudomonadati</taxon>
        <taxon>Bacteroidota</taxon>
        <taxon>Cytophagia</taxon>
        <taxon>Cytophagales</taxon>
        <taxon>Cyclobacteriaceae</taxon>
        <taxon>Algoriphagus</taxon>
    </lineage>
</organism>